<comment type="caution">
    <text evidence="1">The sequence shown here is derived from an EMBL/GenBank/DDBJ whole genome shotgun (WGS) entry which is preliminary data.</text>
</comment>
<name>A0A0F9II98_9ZZZZ</name>
<organism evidence="1">
    <name type="scientific">marine sediment metagenome</name>
    <dbReference type="NCBI Taxonomy" id="412755"/>
    <lineage>
        <taxon>unclassified sequences</taxon>
        <taxon>metagenomes</taxon>
        <taxon>ecological metagenomes</taxon>
    </lineage>
</organism>
<evidence type="ECO:0000313" key="1">
    <source>
        <dbReference type="EMBL" id="KKM27262.1"/>
    </source>
</evidence>
<proteinExistence type="predicted"/>
<dbReference type="EMBL" id="LAZR01012355">
    <property type="protein sequence ID" value="KKM27262.1"/>
    <property type="molecule type" value="Genomic_DNA"/>
</dbReference>
<sequence length="60" mass="7491">MACYLLKEHEKNILFRIPFTVYFVWCDPEYKKFRLVVKELREVFTTDEFFPEDIYSYLII</sequence>
<dbReference type="AlphaFoldDB" id="A0A0F9II98"/>
<protein>
    <submittedName>
        <fullName evidence="1">Uncharacterized protein</fullName>
    </submittedName>
</protein>
<accession>A0A0F9II98</accession>
<gene>
    <name evidence="1" type="ORF">LCGC14_1576450</name>
</gene>
<reference evidence="1" key="1">
    <citation type="journal article" date="2015" name="Nature">
        <title>Complex archaea that bridge the gap between prokaryotes and eukaryotes.</title>
        <authorList>
            <person name="Spang A."/>
            <person name="Saw J.H."/>
            <person name="Jorgensen S.L."/>
            <person name="Zaremba-Niedzwiedzka K."/>
            <person name="Martijn J."/>
            <person name="Lind A.E."/>
            <person name="van Eijk R."/>
            <person name="Schleper C."/>
            <person name="Guy L."/>
            <person name="Ettema T.J."/>
        </authorList>
    </citation>
    <scope>NUCLEOTIDE SEQUENCE</scope>
</reference>